<accession>A0AAV4Q2B8</accession>
<evidence type="ECO:0000313" key="1">
    <source>
        <dbReference type="EMBL" id="GIY03778.1"/>
    </source>
</evidence>
<keyword evidence="2" id="KW-1185">Reference proteome</keyword>
<sequence length="125" mass="14157">MSSSPIISHQHQSYLIITNHTPSAPIIPNQHQSYPIIITSSLTNHTSSSHFHHNHTPSSPINPSSPVIHHHHLIFLNQSYLITTFSSQSYPIITIFSLSIIPHLHHNPHFLSIDCSWYLSPFLCT</sequence>
<dbReference type="Proteomes" id="UP001054837">
    <property type="component" value="Unassembled WGS sequence"/>
</dbReference>
<dbReference type="AlphaFoldDB" id="A0AAV4Q2B8"/>
<reference evidence="1 2" key="1">
    <citation type="submission" date="2021-06" db="EMBL/GenBank/DDBJ databases">
        <title>Caerostris darwini draft genome.</title>
        <authorList>
            <person name="Kono N."/>
            <person name="Arakawa K."/>
        </authorList>
    </citation>
    <scope>NUCLEOTIDE SEQUENCE [LARGE SCALE GENOMIC DNA]</scope>
</reference>
<name>A0AAV4Q2B8_9ARAC</name>
<evidence type="ECO:0000313" key="2">
    <source>
        <dbReference type="Proteomes" id="UP001054837"/>
    </source>
</evidence>
<proteinExistence type="predicted"/>
<dbReference type="EMBL" id="BPLQ01003840">
    <property type="protein sequence ID" value="GIY03778.1"/>
    <property type="molecule type" value="Genomic_DNA"/>
</dbReference>
<gene>
    <name evidence="1" type="ORF">CDAR_366751</name>
</gene>
<comment type="caution">
    <text evidence="1">The sequence shown here is derived from an EMBL/GenBank/DDBJ whole genome shotgun (WGS) entry which is preliminary data.</text>
</comment>
<organism evidence="1 2">
    <name type="scientific">Caerostris darwini</name>
    <dbReference type="NCBI Taxonomy" id="1538125"/>
    <lineage>
        <taxon>Eukaryota</taxon>
        <taxon>Metazoa</taxon>
        <taxon>Ecdysozoa</taxon>
        <taxon>Arthropoda</taxon>
        <taxon>Chelicerata</taxon>
        <taxon>Arachnida</taxon>
        <taxon>Araneae</taxon>
        <taxon>Araneomorphae</taxon>
        <taxon>Entelegynae</taxon>
        <taxon>Araneoidea</taxon>
        <taxon>Araneidae</taxon>
        <taxon>Caerostris</taxon>
    </lineage>
</organism>
<protein>
    <submittedName>
        <fullName evidence="1">Uncharacterized protein</fullName>
    </submittedName>
</protein>